<organism evidence="1 2">
    <name type="scientific">Gryllotalpicola protaetiae</name>
    <dbReference type="NCBI Taxonomy" id="2419771"/>
    <lineage>
        <taxon>Bacteria</taxon>
        <taxon>Bacillati</taxon>
        <taxon>Actinomycetota</taxon>
        <taxon>Actinomycetes</taxon>
        <taxon>Micrococcales</taxon>
        <taxon>Microbacteriaceae</taxon>
        <taxon>Gryllotalpicola</taxon>
    </lineage>
</organism>
<evidence type="ECO:0000313" key="2">
    <source>
        <dbReference type="Proteomes" id="UP000275069"/>
    </source>
</evidence>
<name>A0A387BJH7_9MICO</name>
<dbReference type="EMBL" id="CP032624">
    <property type="protein sequence ID" value="AYG02402.1"/>
    <property type="molecule type" value="Genomic_DNA"/>
</dbReference>
<dbReference type="SUPFAM" id="SSF47413">
    <property type="entry name" value="lambda repressor-like DNA-binding domains"/>
    <property type="match status" value="1"/>
</dbReference>
<gene>
    <name evidence="1" type="ORF">D7I44_01855</name>
</gene>
<dbReference type="GO" id="GO:0003677">
    <property type="term" value="F:DNA binding"/>
    <property type="evidence" value="ECO:0007669"/>
    <property type="project" value="InterPro"/>
</dbReference>
<dbReference type="AlphaFoldDB" id="A0A387BJH7"/>
<protein>
    <submittedName>
        <fullName evidence="1">Uncharacterized protein</fullName>
    </submittedName>
</protein>
<sequence>MASDAPHWVEVAARVRAEMARANLKVTEMMGVLHLARPTAYRLFHGQRPYDLQQLDLLAAWLGVDVEVLIGTRETAP</sequence>
<evidence type="ECO:0000313" key="1">
    <source>
        <dbReference type="EMBL" id="AYG02402.1"/>
    </source>
</evidence>
<dbReference type="KEGG" id="gry:D7I44_01855"/>
<dbReference type="Proteomes" id="UP000275069">
    <property type="component" value="Chromosome"/>
</dbReference>
<reference evidence="1 2" key="1">
    <citation type="submission" date="2018-09" db="EMBL/GenBank/DDBJ databases">
        <title>Genome sequencing of strain 2DFW10M-5.</title>
        <authorList>
            <person name="Heo J."/>
            <person name="Kim S.-J."/>
            <person name="Kwon S.-W."/>
        </authorList>
    </citation>
    <scope>NUCLEOTIDE SEQUENCE [LARGE SCALE GENOMIC DNA]</scope>
    <source>
        <strain evidence="1 2">2DFW10M-5</strain>
    </source>
</reference>
<keyword evidence="2" id="KW-1185">Reference proteome</keyword>
<dbReference type="RefSeq" id="WP_120787936.1">
    <property type="nucleotide sequence ID" value="NZ_CP032624.1"/>
</dbReference>
<proteinExistence type="predicted"/>
<accession>A0A387BJH7</accession>
<dbReference type="InterPro" id="IPR010982">
    <property type="entry name" value="Lambda_DNA-bd_dom_sf"/>
</dbReference>